<reference evidence="1 2" key="1">
    <citation type="submission" date="2016-02" db="EMBL/GenBank/DDBJ databases">
        <title>Genome analysis of coral dinoflagellate symbionts highlights evolutionary adaptations to a symbiotic lifestyle.</title>
        <authorList>
            <person name="Aranda M."/>
            <person name="Li Y."/>
            <person name="Liew Y.J."/>
            <person name="Baumgarten S."/>
            <person name="Simakov O."/>
            <person name="Wilson M."/>
            <person name="Piel J."/>
            <person name="Ashoor H."/>
            <person name="Bougouffa S."/>
            <person name="Bajic V.B."/>
            <person name="Ryu T."/>
            <person name="Ravasi T."/>
            <person name="Bayer T."/>
            <person name="Micklem G."/>
            <person name="Kim H."/>
            <person name="Bhak J."/>
            <person name="Lajeunesse T.C."/>
            <person name="Voolstra C.R."/>
        </authorList>
    </citation>
    <scope>NUCLEOTIDE SEQUENCE [LARGE SCALE GENOMIC DNA]</scope>
    <source>
        <strain evidence="1 2">CCMP2467</strain>
    </source>
</reference>
<dbReference type="OrthoDB" id="506431at2759"/>
<accession>A0A1Q9E3V3</accession>
<comment type="caution">
    <text evidence="1">The sequence shown here is derived from an EMBL/GenBank/DDBJ whole genome shotgun (WGS) entry which is preliminary data.</text>
</comment>
<evidence type="ECO:0000313" key="2">
    <source>
        <dbReference type="Proteomes" id="UP000186817"/>
    </source>
</evidence>
<dbReference type="Proteomes" id="UP000186817">
    <property type="component" value="Unassembled WGS sequence"/>
</dbReference>
<dbReference type="EMBL" id="LSRX01000273">
    <property type="protein sequence ID" value="OLQ02098.1"/>
    <property type="molecule type" value="Genomic_DNA"/>
</dbReference>
<proteinExistence type="predicted"/>
<name>A0A1Q9E3V3_SYMMI</name>
<evidence type="ECO:0000313" key="1">
    <source>
        <dbReference type="EMBL" id="OLQ02098.1"/>
    </source>
</evidence>
<gene>
    <name evidence="1" type="ORF">AK812_SmicGene15105</name>
</gene>
<organism evidence="1 2">
    <name type="scientific">Symbiodinium microadriaticum</name>
    <name type="common">Dinoflagellate</name>
    <name type="synonym">Zooxanthella microadriatica</name>
    <dbReference type="NCBI Taxonomy" id="2951"/>
    <lineage>
        <taxon>Eukaryota</taxon>
        <taxon>Sar</taxon>
        <taxon>Alveolata</taxon>
        <taxon>Dinophyceae</taxon>
        <taxon>Suessiales</taxon>
        <taxon>Symbiodiniaceae</taxon>
        <taxon>Symbiodinium</taxon>
    </lineage>
</organism>
<sequence>MAQVSKPQALVAAGAGAVLLGILAVRIKRARARKAYELPAWLRWLEESSSHLRMRMREWEDGPWRRSRGWHGSDLIHSPDSAVYIPCYFYSPEEKILQVSPL</sequence>
<keyword evidence="2" id="KW-1185">Reference proteome</keyword>
<protein>
    <submittedName>
        <fullName evidence="1">Uncharacterized protein</fullName>
    </submittedName>
</protein>
<dbReference type="AlphaFoldDB" id="A0A1Q9E3V3"/>